<sequence>MSDRFLYVFNVHGRSNFPIDMLRYDRATPHTERDAKQIIPATGCHSGGTIAGYDIELQSNREPTTARWRSFGWDVTDVQKIRVNMHGRSGW</sequence>
<evidence type="ECO:0000313" key="1">
    <source>
        <dbReference type="EMBL" id="AAN02112.1"/>
    </source>
</evidence>
<organism evidence="1 2">
    <name type="scientific">Mycobacterium phage Barnyard</name>
    <dbReference type="NCBI Taxonomy" id="205880"/>
    <lineage>
        <taxon>Viruses</taxon>
        <taxon>Duplodnaviria</taxon>
        <taxon>Heunggongvirae</taxon>
        <taxon>Uroviricota</taxon>
        <taxon>Caudoviricetes</taxon>
        <taxon>Barnyardvirus</taxon>
        <taxon>Barnyardvirus barnyard</taxon>
    </lineage>
</organism>
<dbReference type="KEGG" id="vg:1260263"/>
<dbReference type="Proteomes" id="UP000000731">
    <property type="component" value="Segment"/>
</dbReference>
<dbReference type="EMBL" id="AY129339">
    <property type="protein sequence ID" value="AAN02112.1"/>
    <property type="molecule type" value="Genomic_DNA"/>
</dbReference>
<accession>Q856B4</accession>
<dbReference type="RefSeq" id="NP_818596.1">
    <property type="nucleotide sequence ID" value="NC_004689.1"/>
</dbReference>
<name>Q856B4_9CAUD</name>
<proteinExistence type="predicted"/>
<dbReference type="OrthoDB" id="29119at10239"/>
<reference evidence="1 2" key="1">
    <citation type="journal article" date="2003" name="Cell">
        <title>Origins of highly mosaic mycobacteriophage genomes.</title>
        <authorList>
            <person name="Pedulla M.L."/>
            <person name="Ford M.E."/>
            <person name="Houtz J.M."/>
            <person name="Karthikeyan T."/>
            <person name="Wadsworth C."/>
            <person name="Lewis J.A."/>
            <person name="Jacobs-Sera D."/>
            <person name="Falbo J."/>
            <person name="Gross J."/>
            <person name="Pannunzio N.R."/>
            <person name="Brucker W."/>
            <person name="Kumar V."/>
            <person name="Kandasamy J."/>
            <person name="Keenan L."/>
            <person name="Bardarov S."/>
            <person name="Kriakov J."/>
            <person name="Lawrence J.G."/>
            <person name="Jacobs W.R. Jr."/>
            <person name="Hendrix R.W."/>
            <person name="Hatfull G.F."/>
        </authorList>
    </citation>
    <scope>NUCLEOTIDE SEQUENCE</scope>
</reference>
<protein>
    <submittedName>
        <fullName evidence="1">Uncharacterized protein</fullName>
    </submittedName>
</protein>
<evidence type="ECO:0000313" key="2">
    <source>
        <dbReference type="Proteomes" id="UP000000731"/>
    </source>
</evidence>
<gene>
    <name evidence="1" type="primary">58</name>
    <name evidence="1" type="ORF">PBI_BARNYARD_58</name>
</gene>
<keyword evidence="2" id="KW-1185">Reference proteome</keyword>